<dbReference type="RefSeq" id="WP_094986113.1">
    <property type="nucleotide sequence ID" value="NZ_NHNI01000003.1"/>
</dbReference>
<keyword evidence="10 11" id="KW-0198">Cysteine biosynthesis</keyword>
<evidence type="ECO:0000256" key="9">
    <source>
        <dbReference type="ARBA" id="ARBA00023136"/>
    </source>
</evidence>
<keyword evidence="13" id="KW-1185">Reference proteome</keyword>
<dbReference type="HAMAP" id="MF_00468">
    <property type="entry name" value="CysZ"/>
    <property type="match status" value="1"/>
</dbReference>
<dbReference type="PANTHER" id="PTHR37468">
    <property type="entry name" value="SULFATE TRANSPORTER CYSZ"/>
    <property type="match status" value="1"/>
</dbReference>
<keyword evidence="7 11" id="KW-1133">Transmembrane helix</keyword>
<dbReference type="InterPro" id="IPR050480">
    <property type="entry name" value="CysZ-like"/>
</dbReference>
<comment type="similarity">
    <text evidence="11">Belongs to the CysZ family.</text>
</comment>
<accession>A0A266Q1U8</accession>
<dbReference type="InterPro" id="IPR022985">
    <property type="entry name" value="Sulfate_CysZ"/>
</dbReference>
<dbReference type="EMBL" id="NHNI01000003">
    <property type="protein sequence ID" value="OZY83833.1"/>
    <property type="molecule type" value="Genomic_DNA"/>
</dbReference>
<comment type="caution">
    <text evidence="12">The sequence shown here is derived from an EMBL/GenBank/DDBJ whole genome shotgun (WGS) entry which is preliminary data.</text>
</comment>
<dbReference type="GO" id="GO:0009675">
    <property type="term" value="F:high-affinity sulfate:proton symporter activity"/>
    <property type="evidence" value="ECO:0007669"/>
    <property type="project" value="TreeGrafter"/>
</dbReference>
<keyword evidence="4 11" id="KW-0997">Cell inner membrane</keyword>
<dbReference type="NCBIfam" id="NF003433">
    <property type="entry name" value="PRK04949.1"/>
    <property type="match status" value="1"/>
</dbReference>
<dbReference type="InterPro" id="IPR059112">
    <property type="entry name" value="CysZ/EI24"/>
</dbReference>
<reference evidence="13" key="1">
    <citation type="submission" date="2017-05" db="EMBL/GenBank/DDBJ databases">
        <authorList>
            <person name="Barney B.M."/>
        </authorList>
    </citation>
    <scope>NUCLEOTIDE SEQUENCE [LARGE SCALE GENOMIC DNA]</scope>
    <source>
        <strain evidence="13">PSBB022</strain>
    </source>
</reference>
<dbReference type="PANTHER" id="PTHR37468:SF1">
    <property type="entry name" value="SULFATE TRANSPORTER CYSZ"/>
    <property type="match status" value="1"/>
</dbReference>
<keyword evidence="3 11" id="KW-1003">Cell membrane</keyword>
<feature type="transmembrane region" description="Helical" evidence="11">
    <location>
        <begin position="26"/>
        <end position="47"/>
    </location>
</feature>
<keyword evidence="5 11" id="KW-0028">Amino-acid biosynthesis</keyword>
<proteinExistence type="inferred from homology"/>
<dbReference type="GO" id="GO:0019344">
    <property type="term" value="P:cysteine biosynthetic process"/>
    <property type="evidence" value="ECO:0007669"/>
    <property type="project" value="UniProtKB-UniRule"/>
</dbReference>
<evidence type="ECO:0000313" key="13">
    <source>
        <dbReference type="Proteomes" id="UP000216101"/>
    </source>
</evidence>
<keyword evidence="8 11" id="KW-0764">Sulfate transport</keyword>
<evidence type="ECO:0000256" key="7">
    <source>
        <dbReference type="ARBA" id="ARBA00022989"/>
    </source>
</evidence>
<comment type="function">
    <text evidence="11">High affinity, high specificity proton-dependent sulfate transporter, which mediates sulfate uptake. Provides the sulfur source for the cysteine synthesis pathway.</text>
</comment>
<feature type="transmembrane region" description="Helical" evidence="11">
    <location>
        <begin position="211"/>
        <end position="238"/>
    </location>
</feature>
<evidence type="ECO:0000256" key="3">
    <source>
        <dbReference type="ARBA" id="ARBA00022475"/>
    </source>
</evidence>
<dbReference type="AlphaFoldDB" id="A0A266Q1U8"/>
<evidence type="ECO:0000256" key="4">
    <source>
        <dbReference type="ARBA" id="ARBA00022519"/>
    </source>
</evidence>
<sequence>MQGSPGAAINYFMDGGKLIMQPGFRWFIVIPLLINLVIFVVVTVALFNAFGDFFKQILDWSPSWLEWLAWLLWPLVAFIFLVIYGYSFNIITNFIAAPFFGLLAEKVETHLTGIAPPDEPWGQLIPRTLQRELVKLWYFVSRGMLVLIILVVCFFIPGLNLVAAIIGALWGCWSMAVQYSDYPADNHQLAFRELRRRLNSQPLTSYSYGGIILLGSMVPVLNIFVTPIAVAGATIYWVKEVRHLNQ</sequence>
<evidence type="ECO:0000256" key="11">
    <source>
        <dbReference type="HAMAP-Rule" id="MF_00468"/>
    </source>
</evidence>
<gene>
    <name evidence="11" type="primary">cysZ</name>
    <name evidence="12" type="ORF">CBP51_18625</name>
</gene>
<organism evidence="12 13">
    <name type="scientific">Cellvibrio mixtus</name>
    <dbReference type="NCBI Taxonomy" id="39650"/>
    <lineage>
        <taxon>Bacteria</taxon>
        <taxon>Pseudomonadati</taxon>
        <taxon>Pseudomonadota</taxon>
        <taxon>Gammaproteobacteria</taxon>
        <taxon>Cellvibrionales</taxon>
        <taxon>Cellvibrionaceae</taxon>
        <taxon>Cellvibrio</taxon>
    </lineage>
</organism>
<protein>
    <recommendedName>
        <fullName evidence="11">Sulfate transporter CysZ</fullName>
    </recommendedName>
</protein>
<evidence type="ECO:0000256" key="10">
    <source>
        <dbReference type="ARBA" id="ARBA00023192"/>
    </source>
</evidence>
<dbReference type="GO" id="GO:0005886">
    <property type="term" value="C:plasma membrane"/>
    <property type="evidence" value="ECO:0007669"/>
    <property type="project" value="UniProtKB-SubCell"/>
</dbReference>
<evidence type="ECO:0000256" key="1">
    <source>
        <dbReference type="ARBA" id="ARBA00004141"/>
    </source>
</evidence>
<evidence type="ECO:0000256" key="6">
    <source>
        <dbReference type="ARBA" id="ARBA00022692"/>
    </source>
</evidence>
<evidence type="ECO:0000256" key="5">
    <source>
        <dbReference type="ARBA" id="ARBA00022605"/>
    </source>
</evidence>
<dbReference type="STRING" id="1209072.GCA_000766945_03201"/>
<keyword evidence="2 11" id="KW-0813">Transport</keyword>
<evidence type="ECO:0000256" key="2">
    <source>
        <dbReference type="ARBA" id="ARBA00022448"/>
    </source>
</evidence>
<evidence type="ECO:0000256" key="8">
    <source>
        <dbReference type="ARBA" id="ARBA00023032"/>
    </source>
</evidence>
<keyword evidence="9 11" id="KW-0472">Membrane</keyword>
<dbReference type="GO" id="GO:0000103">
    <property type="term" value="P:sulfate assimilation"/>
    <property type="evidence" value="ECO:0007669"/>
    <property type="project" value="InterPro"/>
</dbReference>
<evidence type="ECO:0000313" key="12">
    <source>
        <dbReference type="EMBL" id="OZY83833.1"/>
    </source>
</evidence>
<comment type="subcellular location">
    <subcellularLocation>
        <location evidence="11">Cell inner membrane</location>
        <topology evidence="11">Multi-pass membrane protein</topology>
    </subcellularLocation>
    <subcellularLocation>
        <location evidence="1">Membrane</location>
        <topology evidence="1">Multi-pass membrane protein</topology>
    </subcellularLocation>
</comment>
<feature type="transmembrane region" description="Helical" evidence="11">
    <location>
        <begin position="145"/>
        <end position="170"/>
    </location>
</feature>
<keyword evidence="6 11" id="KW-0812">Transmembrane</keyword>
<feature type="transmembrane region" description="Helical" evidence="11">
    <location>
        <begin position="67"/>
        <end position="86"/>
    </location>
</feature>
<dbReference type="Proteomes" id="UP000216101">
    <property type="component" value="Unassembled WGS sequence"/>
</dbReference>
<name>A0A266Q1U8_9GAMM</name>
<dbReference type="Pfam" id="PF07264">
    <property type="entry name" value="EI24"/>
    <property type="match status" value="1"/>
</dbReference>